<dbReference type="Pfam" id="PF02620">
    <property type="entry name" value="YceD"/>
    <property type="match status" value="1"/>
</dbReference>
<gene>
    <name evidence="1" type="ORF">OF122_11775</name>
</gene>
<keyword evidence="2" id="KW-1185">Reference proteome</keyword>
<dbReference type="EMBL" id="CP107716">
    <property type="protein sequence ID" value="UYQ70745.1"/>
    <property type="molecule type" value="Genomic_DNA"/>
</dbReference>
<protein>
    <submittedName>
        <fullName evidence="1">DUF177 domain-containing protein</fullName>
    </submittedName>
</protein>
<accession>A0ABY6ILX9</accession>
<organism evidence="1 2">
    <name type="scientific">Pelagibacterium flavum</name>
    <dbReference type="NCBI Taxonomy" id="2984530"/>
    <lineage>
        <taxon>Bacteria</taxon>
        <taxon>Pseudomonadati</taxon>
        <taxon>Pseudomonadota</taxon>
        <taxon>Alphaproteobacteria</taxon>
        <taxon>Hyphomicrobiales</taxon>
        <taxon>Devosiaceae</taxon>
        <taxon>Pelagibacterium</taxon>
    </lineage>
</organism>
<evidence type="ECO:0000313" key="2">
    <source>
        <dbReference type="Proteomes" id="UP001163882"/>
    </source>
</evidence>
<dbReference type="Proteomes" id="UP001163882">
    <property type="component" value="Chromosome"/>
</dbReference>
<dbReference type="RefSeq" id="WP_264224432.1">
    <property type="nucleotide sequence ID" value="NZ_CP107716.1"/>
</dbReference>
<dbReference type="InterPro" id="IPR003772">
    <property type="entry name" value="YceD"/>
</dbReference>
<sequence>MTQRPDEFDLDAKIRVDKIPASGRVTIIKPDADQRAVLAERLKVSELTDFSAEVTATRFRGGIQAKGTVSGTVVQPCVVSGDPVSQTINEPIDRVFLPGHDAASEATAGAEIFVNLEDDDLPDYFEGDEIDLADLVLEVFALAIDLYPRKPGAELTEDQIGDDPAELSPFAALKTLKKD</sequence>
<proteinExistence type="predicted"/>
<evidence type="ECO:0000313" key="1">
    <source>
        <dbReference type="EMBL" id="UYQ70745.1"/>
    </source>
</evidence>
<name>A0ABY6ILX9_9HYPH</name>
<reference evidence="1" key="1">
    <citation type="submission" date="2022-10" db="EMBL/GenBank/DDBJ databases">
        <title>YIM 151497 complete genome.</title>
        <authorList>
            <person name="Chen X."/>
        </authorList>
    </citation>
    <scope>NUCLEOTIDE SEQUENCE</scope>
    <source>
        <strain evidence="1">YIM 151497</strain>
    </source>
</reference>